<organism evidence="2 3">
    <name type="scientific">Mucuna pruriens</name>
    <name type="common">Velvet bean</name>
    <name type="synonym">Dolichos pruriens</name>
    <dbReference type="NCBI Taxonomy" id="157652"/>
    <lineage>
        <taxon>Eukaryota</taxon>
        <taxon>Viridiplantae</taxon>
        <taxon>Streptophyta</taxon>
        <taxon>Embryophyta</taxon>
        <taxon>Tracheophyta</taxon>
        <taxon>Spermatophyta</taxon>
        <taxon>Magnoliopsida</taxon>
        <taxon>eudicotyledons</taxon>
        <taxon>Gunneridae</taxon>
        <taxon>Pentapetalae</taxon>
        <taxon>rosids</taxon>
        <taxon>fabids</taxon>
        <taxon>Fabales</taxon>
        <taxon>Fabaceae</taxon>
        <taxon>Papilionoideae</taxon>
        <taxon>50 kb inversion clade</taxon>
        <taxon>NPAAA clade</taxon>
        <taxon>indigoferoid/millettioid clade</taxon>
        <taxon>Phaseoleae</taxon>
        <taxon>Mucuna</taxon>
    </lineage>
</organism>
<reference evidence="2" key="1">
    <citation type="submission" date="2018-05" db="EMBL/GenBank/DDBJ databases">
        <title>Draft genome of Mucuna pruriens seed.</title>
        <authorList>
            <person name="Nnadi N.E."/>
            <person name="Vos R."/>
            <person name="Hasami M.H."/>
            <person name="Devisetty U.K."/>
            <person name="Aguiy J.C."/>
        </authorList>
    </citation>
    <scope>NUCLEOTIDE SEQUENCE [LARGE SCALE GENOMIC DNA]</scope>
    <source>
        <strain evidence="2">JCA_2017</strain>
    </source>
</reference>
<dbReference type="PANTHER" id="PTHR33223:SF9">
    <property type="entry name" value="RETROTRANSPOSON GAG DOMAIN-CONTAINING PROTEIN"/>
    <property type="match status" value="1"/>
</dbReference>
<keyword evidence="3" id="KW-1185">Reference proteome</keyword>
<dbReference type="InterPro" id="IPR005162">
    <property type="entry name" value="Retrotrans_gag_dom"/>
</dbReference>
<dbReference type="OrthoDB" id="1740536at2759"/>
<protein>
    <recommendedName>
        <fullName evidence="1">Retrotransposon gag domain-containing protein</fullName>
    </recommendedName>
</protein>
<comment type="caution">
    <text evidence="2">The sequence shown here is derived from an EMBL/GenBank/DDBJ whole genome shotgun (WGS) entry which is preliminary data.</text>
</comment>
<dbReference type="EMBL" id="QJKJ01007221">
    <property type="protein sequence ID" value="RDX83874.1"/>
    <property type="molecule type" value="Genomic_DNA"/>
</dbReference>
<evidence type="ECO:0000259" key="1">
    <source>
        <dbReference type="Pfam" id="PF03732"/>
    </source>
</evidence>
<dbReference type="Proteomes" id="UP000257109">
    <property type="component" value="Unassembled WGS sequence"/>
</dbReference>
<feature type="domain" description="Retrotransposon gag" evidence="1">
    <location>
        <begin position="2"/>
        <end position="63"/>
    </location>
</feature>
<proteinExistence type="predicted"/>
<accession>A0A371FZY1</accession>
<gene>
    <name evidence="2" type="ORF">CR513_35160</name>
</gene>
<name>A0A371FZY1_MUCPR</name>
<feature type="non-terminal residue" evidence="2">
    <location>
        <position position="1"/>
    </location>
</feature>
<evidence type="ECO:0000313" key="2">
    <source>
        <dbReference type="EMBL" id="RDX83874.1"/>
    </source>
</evidence>
<dbReference type="PANTHER" id="PTHR33223">
    <property type="entry name" value="CCHC-TYPE DOMAIN-CONTAINING PROTEIN"/>
    <property type="match status" value="1"/>
</dbReference>
<evidence type="ECO:0000313" key="3">
    <source>
        <dbReference type="Proteomes" id="UP000257109"/>
    </source>
</evidence>
<sequence>MRWFSGFPPPSIGSFSNLAIAFESQFVAAKHLEVADLFDIKQTKTKTLKQYLTRFNATTAEKHVDVEEDTEERLQAEKEIPTMEKRSSLKNRPTTEVYHLHLLDIPPPTKRQLGPSQEEWCEFHQAHDHTTKECRVLKNQIEKLIHDGYLGHFVKRRDNEKRTTGKLPERDKG</sequence>
<dbReference type="AlphaFoldDB" id="A0A371FZY1"/>
<dbReference type="Pfam" id="PF03732">
    <property type="entry name" value="Retrotrans_gag"/>
    <property type="match status" value="1"/>
</dbReference>